<dbReference type="eggNOG" id="KOG1052">
    <property type="taxonomic scope" value="Eukaryota"/>
</dbReference>
<evidence type="ECO:0000256" key="1">
    <source>
        <dbReference type="ARBA" id="ARBA00004651"/>
    </source>
</evidence>
<feature type="transmembrane region" description="Helical" evidence="10">
    <location>
        <begin position="349"/>
        <end position="367"/>
    </location>
</feature>
<dbReference type="GO" id="GO:0008270">
    <property type="term" value="F:zinc ion binding"/>
    <property type="evidence" value="ECO:0007669"/>
    <property type="project" value="UniProtKB-KW"/>
</dbReference>
<dbReference type="PANTHER" id="PTHR42643">
    <property type="entry name" value="IONOTROPIC RECEPTOR 20A-RELATED"/>
    <property type="match status" value="1"/>
</dbReference>
<dbReference type="GO" id="GO:0005886">
    <property type="term" value="C:plasma membrane"/>
    <property type="evidence" value="ECO:0007669"/>
    <property type="project" value="UniProtKB-SubCell"/>
</dbReference>
<dbReference type="GO" id="GO:0015276">
    <property type="term" value="F:ligand-gated monoatomic ion channel activity"/>
    <property type="evidence" value="ECO:0007669"/>
    <property type="project" value="InterPro"/>
</dbReference>
<keyword evidence="9" id="KW-0863">Zinc-finger</keyword>
<evidence type="ECO:0000259" key="11">
    <source>
        <dbReference type="PROSITE" id="PS50157"/>
    </source>
</evidence>
<feature type="transmembrane region" description="Helical" evidence="10">
    <location>
        <begin position="1088"/>
        <end position="1110"/>
    </location>
</feature>
<keyword evidence="5 10" id="KW-1133">Transmembrane helix</keyword>
<dbReference type="PROSITE" id="PS00028">
    <property type="entry name" value="ZINC_FINGER_C2H2_1"/>
    <property type="match status" value="1"/>
</dbReference>
<evidence type="ECO:0000256" key="6">
    <source>
        <dbReference type="ARBA" id="ARBA00023136"/>
    </source>
</evidence>
<dbReference type="EMBL" id="AGBW02009222">
    <property type="protein sequence ID" value="OWR51314.1"/>
    <property type="molecule type" value="Genomic_DNA"/>
</dbReference>
<name>A0A212FC55_DANPL</name>
<evidence type="ECO:0000256" key="3">
    <source>
        <dbReference type="ARBA" id="ARBA00022475"/>
    </source>
</evidence>
<dbReference type="Pfam" id="PF00060">
    <property type="entry name" value="Lig_chan"/>
    <property type="match status" value="1"/>
</dbReference>
<protein>
    <submittedName>
        <fullName evidence="12">Ionotropic receptor IR75p</fullName>
    </submittedName>
</protein>
<evidence type="ECO:0000256" key="5">
    <source>
        <dbReference type="ARBA" id="ARBA00022989"/>
    </source>
</evidence>
<sequence length="1140" mass="132058">MQRLKNCYKFRTQTLQAQTIIVDLIRIGNFTTEAIKSLNHNPKCKLQMQRFDANHCDAYINKEDVNPIQEIVIEEQVKIEKEFINEQDTVAMGYTTDDSLPLETQRTKAKKTKKKKEKKIQEPKVDRRRKPFLNDDLNESLFTITDLTLEEQIADIQKRQESSNFKNSVYKCMECFKGFLDEGAYNGHMTRHTTSVYGVMEDYRGVRMLPVSARRRDLRKHNLTMANVITDSNETRQHLDDRLNLHQDSITKMSYVVAKICFDMLNATENRIFTHTWGYKDKNGNWQGIIDHLLKKKADLGTLTIFTQERMKAIDYIAMVGSTAVRFVFREPPLALLENIFTLPFTSAVWIAIGICVLGCAVFLYITSKWEATVGMHPLQLSGSWADVLILIIGAVLQQGCTLEPRYAAGRCVTLLLFVSLTVLFAAYSANIVVLLRAPSSSVRSLPDLLNSPLKLGASDFEYNRYFFKKLNDPIRKAIYSKKIAPSGKKPNFYSMKEGVEKIRKGLFAFHMELNPGYRLIQETYQEEEKCDLVEIDYINEIDPWLPGQKRSPYKDLFKISFIKIRESGVQSCVHRRLHVGRPRCSGSVSTFSSVGITDMYPALQATLYGAVMSVAVLMMEKVHYKLFIDNEKKSTIVILDNICWDKSFYREIFLNFIVSAEMLKLIKALSRNNVRVSCKTWNKNNLQDHMLLFLTDLDCPGAEESLKLSPYLRYPFRWLALTKRSDDIKYIWKLPLFVDSDFVLAKEMVDHFSLTELYKPSTFGPMSSIARGYYNGSLIDTRENREIFRRRKDIMGHPLTISNVIQDSNTSQYHIIKENRLELHYDGTTKLSYVHVQIAFQMLNATPRHVFSHRWGYKKNGQWSGMINDINTGRADLGTNCVPAVERLSVVVFTDCIANFEVKFIFRQPPLSYVSNIFTLPFSKSVWIAIATSFAISTITIYIATKWEVRTFKTAQKDPIRKAIYRKISPEKGKENFYNFNEGVELLRQGLFAFHAILELVYLRVEETFLENEKCDLMQLDFINSHDPFVPVYKHSPYLELLRVVFKRIRESGIQMANHRRFQVPKPRCTEKISTFSSVGIVHMKPVLLFITYGFLAAFLIMVAEIFVFRMKMFKRKELKYFSLRNRPSKENLTIKYPN</sequence>
<accession>A0A212FC55</accession>
<organism evidence="12 13">
    <name type="scientific">Danaus plexippus plexippus</name>
    <dbReference type="NCBI Taxonomy" id="278856"/>
    <lineage>
        <taxon>Eukaryota</taxon>
        <taxon>Metazoa</taxon>
        <taxon>Ecdysozoa</taxon>
        <taxon>Arthropoda</taxon>
        <taxon>Hexapoda</taxon>
        <taxon>Insecta</taxon>
        <taxon>Pterygota</taxon>
        <taxon>Neoptera</taxon>
        <taxon>Endopterygota</taxon>
        <taxon>Lepidoptera</taxon>
        <taxon>Glossata</taxon>
        <taxon>Ditrysia</taxon>
        <taxon>Papilionoidea</taxon>
        <taxon>Nymphalidae</taxon>
        <taxon>Danainae</taxon>
        <taxon>Danaini</taxon>
        <taxon>Danaina</taxon>
        <taxon>Danaus</taxon>
        <taxon>Danaus</taxon>
    </lineage>
</organism>
<evidence type="ECO:0000256" key="7">
    <source>
        <dbReference type="ARBA" id="ARBA00023170"/>
    </source>
</evidence>
<feature type="domain" description="C2H2-type" evidence="11">
    <location>
        <begin position="170"/>
        <end position="193"/>
    </location>
</feature>
<reference evidence="12 13" key="1">
    <citation type="journal article" date="2011" name="Cell">
        <title>The monarch butterfly genome yields insights into long-distance migration.</title>
        <authorList>
            <person name="Zhan S."/>
            <person name="Merlin C."/>
            <person name="Boore J.L."/>
            <person name="Reppert S.M."/>
        </authorList>
    </citation>
    <scope>NUCLEOTIDE SEQUENCE [LARGE SCALE GENOMIC DNA]</scope>
    <source>
        <strain evidence="12">F-2</strain>
    </source>
</reference>
<dbReference type="InterPro" id="IPR001320">
    <property type="entry name" value="Iontro_rcpt_C"/>
</dbReference>
<dbReference type="InterPro" id="IPR013087">
    <property type="entry name" value="Znf_C2H2_type"/>
</dbReference>
<gene>
    <name evidence="12" type="ORF">KGM_204648</name>
</gene>
<comment type="similarity">
    <text evidence="2">Belongs to the glutamate-gated ion channel (TC 1.A.10.1) family.</text>
</comment>
<evidence type="ECO:0000256" key="2">
    <source>
        <dbReference type="ARBA" id="ARBA00008685"/>
    </source>
</evidence>
<dbReference type="PROSITE" id="PS50157">
    <property type="entry name" value="ZINC_FINGER_C2H2_2"/>
    <property type="match status" value="1"/>
</dbReference>
<keyword evidence="3" id="KW-1003">Cell membrane</keyword>
<dbReference type="GO" id="GO:0050906">
    <property type="term" value="P:detection of stimulus involved in sensory perception"/>
    <property type="evidence" value="ECO:0007669"/>
    <property type="project" value="UniProtKB-ARBA"/>
</dbReference>
<dbReference type="InParanoid" id="A0A212FC55"/>
<dbReference type="Proteomes" id="UP000007151">
    <property type="component" value="Unassembled WGS sequence"/>
</dbReference>
<evidence type="ECO:0000256" key="10">
    <source>
        <dbReference type="SAM" id="Phobius"/>
    </source>
</evidence>
<keyword evidence="8" id="KW-0325">Glycoprotein</keyword>
<feature type="transmembrane region" description="Helical" evidence="10">
    <location>
        <begin position="417"/>
        <end position="436"/>
    </location>
</feature>
<keyword evidence="9" id="KW-0862">Zinc</keyword>
<keyword evidence="9" id="KW-0479">Metal-binding</keyword>
<comment type="subcellular location">
    <subcellularLocation>
        <location evidence="1">Cell membrane</location>
        <topology evidence="1">Multi-pass membrane protein</topology>
    </subcellularLocation>
</comment>
<dbReference type="Gene3D" id="1.10.287.70">
    <property type="match status" value="1"/>
</dbReference>
<evidence type="ECO:0000256" key="8">
    <source>
        <dbReference type="ARBA" id="ARBA00023180"/>
    </source>
</evidence>
<evidence type="ECO:0000313" key="12">
    <source>
        <dbReference type="EMBL" id="OWR51314.1"/>
    </source>
</evidence>
<dbReference type="PANTHER" id="PTHR42643:SF33">
    <property type="entry name" value="GLUTAMATE RECEPTOR 2-LIKE PROTEIN"/>
    <property type="match status" value="1"/>
</dbReference>
<dbReference type="Gene3D" id="3.40.190.10">
    <property type="entry name" value="Periplasmic binding protein-like II"/>
    <property type="match status" value="3"/>
</dbReference>
<dbReference type="AlphaFoldDB" id="A0A212FC55"/>
<dbReference type="SUPFAM" id="SSF53850">
    <property type="entry name" value="Periplasmic binding protein-like II"/>
    <property type="match status" value="2"/>
</dbReference>
<dbReference type="InterPro" id="IPR052192">
    <property type="entry name" value="Insect_Ionotropic_Sensory_Rcpt"/>
</dbReference>
<keyword evidence="13" id="KW-1185">Reference proteome</keyword>
<keyword evidence="6 10" id="KW-0472">Membrane</keyword>
<comment type="caution">
    <text evidence="12">The sequence shown here is derived from an EMBL/GenBank/DDBJ whole genome shotgun (WGS) entry which is preliminary data.</text>
</comment>
<proteinExistence type="inferred from homology"/>
<keyword evidence="7 12" id="KW-0675">Receptor</keyword>
<evidence type="ECO:0000256" key="9">
    <source>
        <dbReference type="PROSITE-ProRule" id="PRU00042"/>
    </source>
</evidence>
<dbReference type="KEGG" id="dpl:KGM_204648"/>
<feature type="transmembrane region" description="Helical" evidence="10">
    <location>
        <begin position="927"/>
        <end position="945"/>
    </location>
</feature>
<evidence type="ECO:0000256" key="4">
    <source>
        <dbReference type="ARBA" id="ARBA00022692"/>
    </source>
</evidence>
<keyword evidence="4 10" id="KW-0812">Transmembrane</keyword>
<evidence type="ECO:0000313" key="13">
    <source>
        <dbReference type="Proteomes" id="UP000007151"/>
    </source>
</evidence>